<dbReference type="GO" id="GO:0004386">
    <property type="term" value="F:helicase activity"/>
    <property type="evidence" value="ECO:0007669"/>
    <property type="project" value="UniProtKB-KW"/>
</dbReference>
<proteinExistence type="predicted"/>
<dbReference type="Gene3D" id="2.30.30.940">
    <property type="match status" value="1"/>
</dbReference>
<evidence type="ECO:0000259" key="1">
    <source>
        <dbReference type="Pfam" id="PF13538"/>
    </source>
</evidence>
<organism evidence="3 4">
    <name type="scientific">Staphylococcus agnetis</name>
    <dbReference type="NCBI Taxonomy" id="985762"/>
    <lineage>
        <taxon>Bacteria</taxon>
        <taxon>Bacillati</taxon>
        <taxon>Bacillota</taxon>
        <taxon>Bacilli</taxon>
        <taxon>Bacillales</taxon>
        <taxon>Staphylococcaceae</taxon>
        <taxon>Staphylococcus</taxon>
    </lineage>
</organism>
<dbReference type="Pfam" id="PF13604">
    <property type="entry name" value="AAA_30"/>
    <property type="match status" value="1"/>
</dbReference>
<dbReference type="CDD" id="cd18809">
    <property type="entry name" value="SF1_C_RecD"/>
    <property type="match status" value="1"/>
</dbReference>
<keyword evidence="3" id="KW-0378">Hydrolase</keyword>
<keyword evidence="3" id="KW-0067">ATP-binding</keyword>
<feature type="domain" description="UvrD-like helicase C-terminal" evidence="1">
    <location>
        <begin position="685"/>
        <end position="731"/>
    </location>
</feature>
<dbReference type="InterPro" id="IPR027785">
    <property type="entry name" value="UvrD-like_helicase_C"/>
</dbReference>
<gene>
    <name evidence="3" type="ORF">B9M88_09465</name>
</gene>
<dbReference type="Gene3D" id="3.40.50.300">
    <property type="entry name" value="P-loop containing nucleotide triphosphate hydrolases"/>
    <property type="match status" value="2"/>
</dbReference>
<dbReference type="InterPro" id="IPR029493">
    <property type="entry name" value="RecD2-like_HHH"/>
</dbReference>
<sequence>MVKTFKEFEEELIVTKQLFYNEGSMYGAYGFRFNNSPNTHVKVHPVYNNFTIVGNTPALVEGKTYTIRFKEDYDERRQMDTYTFLEVKSDGLKDGKDQERFLHEILTTKQAKSIIREFGNEDIINRILEDKIDLTLVKGIKTALATNIKLKLADAHKYSEAIVKLSSLGVGVSNVVKLSEHFGSPEMLIKVTDKNIYKLTDVKGFGFKRVDDYALKTGIQKGDSRRIIAGSLYVIEQLVSYGDTKIEIDDFEKSLCDILDIEEVSDDVFSKIMSNKQIYYSEGVISLKKYKVEEELIVKHLRRLRDNFDFNTDKNIESIIESVQDKQGFKFNKEQIEGIKNSLKNGIFILDGKAGSGKSSLLRATVSCIEGYNMSCSLSGKAANVLSQNGLAASTIHRMLKFDPVSGGFIHNQENPLLKGTYILDEASMVDNRLFLDLISAIPNGSQLIIVGDSGQLPAIGRGAVFDYLLTSTEFVNTTLTQVHRQAKDSGTLSTANLVREGKQFCNYNDTGLQKLGENEDLFAFLYQDKTQILDDILFTVKSYVNNPNMNNEDLQVIVGLKEKGSTSVQKLNVELQNLMNPISDTEDTVKGVKYNFRKNDRVIQQGNNYRALSMNKNDFEALTNGLLTLEEIETKEVAVFNGTFGKIVGCVEGYGLLIKFDDIEKPVYFVKNEHENQIGVLDLGYAISVHRSQGSGFKNLIIALSFNDYMLLSKQFLYTALTRTISKCFLFAETSALHYAIKTDKGKTRKCFIGEFLK</sequence>
<evidence type="ECO:0000313" key="3">
    <source>
        <dbReference type="EMBL" id="OTW30486.1"/>
    </source>
</evidence>
<accession>A0ABX3Z3H7</accession>
<keyword evidence="3" id="KW-0547">Nucleotide-binding</keyword>
<dbReference type="Gene3D" id="1.10.10.2220">
    <property type="match status" value="1"/>
</dbReference>
<dbReference type="Pfam" id="PF13538">
    <property type="entry name" value="UvrD_C_2"/>
    <property type="match status" value="1"/>
</dbReference>
<dbReference type="EMBL" id="NEFX01000018">
    <property type="protein sequence ID" value="OTW30486.1"/>
    <property type="molecule type" value="Genomic_DNA"/>
</dbReference>
<protein>
    <submittedName>
        <fullName evidence="3">Helicase</fullName>
    </submittedName>
</protein>
<dbReference type="RefSeq" id="WP_085622063.1">
    <property type="nucleotide sequence ID" value="NZ_JAPTFZ010000006.1"/>
</dbReference>
<dbReference type="CDD" id="cd17933">
    <property type="entry name" value="DEXSc_RecD-like"/>
    <property type="match status" value="1"/>
</dbReference>
<evidence type="ECO:0000313" key="4">
    <source>
        <dbReference type="Proteomes" id="UP000195208"/>
    </source>
</evidence>
<comment type="caution">
    <text evidence="3">The sequence shown here is derived from an EMBL/GenBank/DDBJ whole genome shotgun (WGS) entry which is preliminary data.</text>
</comment>
<keyword evidence="3" id="KW-0347">Helicase</keyword>
<keyword evidence="4" id="KW-1185">Reference proteome</keyword>
<dbReference type="Proteomes" id="UP000195208">
    <property type="component" value="Unassembled WGS sequence"/>
</dbReference>
<feature type="domain" description="ATP-dependent RecD2 DNA helicase-like helix-hairpin-helix" evidence="2">
    <location>
        <begin position="156"/>
        <end position="244"/>
    </location>
</feature>
<dbReference type="InterPro" id="IPR027417">
    <property type="entry name" value="P-loop_NTPase"/>
</dbReference>
<evidence type="ECO:0000259" key="2">
    <source>
        <dbReference type="Pfam" id="PF14490"/>
    </source>
</evidence>
<reference evidence="3 4" key="1">
    <citation type="submission" date="2017-04" db="EMBL/GenBank/DDBJ databases">
        <title>Staphylococcus agnetis, a potential pathogen in the broiler production.</title>
        <authorList>
            <person name="Poulsen L."/>
        </authorList>
    </citation>
    <scope>NUCLEOTIDE SEQUENCE [LARGE SCALE GENOMIC DNA]</scope>
    <source>
        <strain evidence="3 4">723_310714_2_2_spleen</strain>
    </source>
</reference>
<dbReference type="Pfam" id="PF14490">
    <property type="entry name" value="HHH_RecD2"/>
    <property type="match status" value="1"/>
</dbReference>
<dbReference type="SUPFAM" id="SSF52540">
    <property type="entry name" value="P-loop containing nucleoside triphosphate hydrolases"/>
    <property type="match status" value="2"/>
</dbReference>
<name>A0ABX3Z3H7_9STAP</name>